<dbReference type="SUPFAM" id="SSF56176">
    <property type="entry name" value="FAD-binding/transporter-associated domain-like"/>
    <property type="match status" value="1"/>
</dbReference>
<sequence>MTTSNTFRLNGETRSLTESDPRESLLRWLKRQRQTGTKEGCADGDCGACTVALIEADGVGGSRYVAVNSCLLPVGVLPGREVLTVEALAEGETLHPVQQALVDGAGSQCGYCTPGFVMSLFVGLHEDALDDHAIAGNLCRCTGYGPIRQAARRLATDAPADPRFAALRAQPRSALPAADLQHFFSPATIDDALALKAEHPQSEWFAGGTDLGVHLSHGQSIAPVLIVLDRIGELQHLNIEDDRVRIGAGVPLSRLQSALQGLFPAIDDMLPWFAGLQVRNRATLGGNIGSASPIGDLLPVLLALDAVIHLHGPDGARDIEAADYFVAYRKTVRRPDELIVAVTLPRRADLRSGCAKVAKRQTDDISIVAAAFALGFDDRNRVSHARLAYGGVAAMPVRARKTEALLTGRTLDDETLAAAAAQLRTEFEPLSDHRAGSEYRRALSANLFLRFVAELQP</sequence>
<evidence type="ECO:0000256" key="4">
    <source>
        <dbReference type="ARBA" id="ARBA00023002"/>
    </source>
</evidence>
<dbReference type="PANTHER" id="PTHR45444:SF3">
    <property type="entry name" value="XANTHINE DEHYDROGENASE"/>
    <property type="match status" value="1"/>
</dbReference>
<dbReference type="PROSITE" id="PS51387">
    <property type="entry name" value="FAD_PCMH"/>
    <property type="match status" value="1"/>
</dbReference>
<proteinExistence type="predicted"/>
<feature type="domain" description="FAD-binding PCMH-type" evidence="7">
    <location>
        <begin position="172"/>
        <end position="349"/>
    </location>
</feature>
<dbReference type="Gene3D" id="3.30.390.50">
    <property type="entry name" value="CO dehydrogenase flavoprotein, C-terminal domain"/>
    <property type="match status" value="1"/>
</dbReference>
<dbReference type="InterPro" id="IPR005107">
    <property type="entry name" value="CO_DH_flav_C"/>
</dbReference>
<organism evidence="8 9">
    <name type="scientific">Lysobacter hankyongensis</name>
    <dbReference type="NCBI Taxonomy" id="1176535"/>
    <lineage>
        <taxon>Bacteria</taxon>
        <taxon>Pseudomonadati</taxon>
        <taxon>Pseudomonadota</taxon>
        <taxon>Gammaproteobacteria</taxon>
        <taxon>Lysobacterales</taxon>
        <taxon>Lysobacteraceae</taxon>
        <taxon>Lysobacter</taxon>
    </lineage>
</organism>
<dbReference type="CDD" id="cd00207">
    <property type="entry name" value="fer2"/>
    <property type="match status" value="1"/>
</dbReference>
<dbReference type="Pfam" id="PF01799">
    <property type="entry name" value="Fer2_2"/>
    <property type="match status" value="1"/>
</dbReference>
<dbReference type="Pfam" id="PF00111">
    <property type="entry name" value="Fer2"/>
    <property type="match status" value="1"/>
</dbReference>
<feature type="region of interest" description="Disordered" evidence="6">
    <location>
        <begin position="1"/>
        <end position="21"/>
    </location>
</feature>
<accession>A0ABP9AF30</accession>
<evidence type="ECO:0000313" key="8">
    <source>
        <dbReference type="EMBL" id="GAA4780297.1"/>
    </source>
</evidence>
<dbReference type="InterPro" id="IPR036318">
    <property type="entry name" value="FAD-bd_PCMH-like_sf"/>
</dbReference>
<dbReference type="InterPro" id="IPR036683">
    <property type="entry name" value="CO_DH_flav_C_dom_sf"/>
</dbReference>
<dbReference type="SUPFAM" id="SSF54292">
    <property type="entry name" value="2Fe-2S ferredoxin-like"/>
    <property type="match status" value="1"/>
</dbReference>
<dbReference type="InterPro" id="IPR016169">
    <property type="entry name" value="FAD-bd_PCMH_sub2"/>
</dbReference>
<keyword evidence="2" id="KW-0479">Metal-binding</keyword>
<dbReference type="RefSeq" id="WP_345301230.1">
    <property type="nucleotide sequence ID" value="NZ_BAABJE010000001.1"/>
</dbReference>
<dbReference type="Pfam" id="PF00941">
    <property type="entry name" value="FAD_binding_5"/>
    <property type="match status" value="1"/>
</dbReference>
<dbReference type="PIRSF" id="PIRSF036557">
    <property type="entry name" value="XdhA_RC"/>
    <property type="match status" value="1"/>
</dbReference>
<dbReference type="InterPro" id="IPR012675">
    <property type="entry name" value="Beta-grasp_dom_sf"/>
</dbReference>
<dbReference type="Gene3D" id="3.10.20.30">
    <property type="match status" value="1"/>
</dbReference>
<keyword evidence="3" id="KW-0274">FAD</keyword>
<dbReference type="InterPro" id="IPR016208">
    <property type="entry name" value="Ald_Oxase/xanthine_DH-like"/>
</dbReference>
<dbReference type="SUPFAM" id="SSF47741">
    <property type="entry name" value="CO dehydrogenase ISP C-domain like"/>
    <property type="match status" value="1"/>
</dbReference>
<dbReference type="InterPro" id="IPR006058">
    <property type="entry name" value="2Fe2S_fd_BS"/>
</dbReference>
<keyword evidence="4" id="KW-0560">Oxidoreductase</keyword>
<dbReference type="InterPro" id="IPR012175">
    <property type="entry name" value="Xanth_DH_ssu_bac"/>
</dbReference>
<dbReference type="Pfam" id="PF03450">
    <property type="entry name" value="CO_deh_flav_C"/>
    <property type="match status" value="1"/>
</dbReference>
<evidence type="ECO:0000256" key="3">
    <source>
        <dbReference type="ARBA" id="ARBA00022827"/>
    </source>
</evidence>
<keyword evidence="1" id="KW-0285">Flavoprotein</keyword>
<evidence type="ECO:0000256" key="1">
    <source>
        <dbReference type="ARBA" id="ARBA00022630"/>
    </source>
</evidence>
<dbReference type="Gene3D" id="3.30.465.10">
    <property type="match status" value="1"/>
</dbReference>
<dbReference type="SUPFAM" id="SSF55447">
    <property type="entry name" value="CO dehydrogenase flavoprotein C-terminal domain-like"/>
    <property type="match status" value="1"/>
</dbReference>
<evidence type="ECO:0000256" key="5">
    <source>
        <dbReference type="ARBA" id="ARBA00023004"/>
    </source>
</evidence>
<dbReference type="PROSITE" id="PS00197">
    <property type="entry name" value="2FE2S_FER_1"/>
    <property type="match status" value="1"/>
</dbReference>
<dbReference type="InterPro" id="IPR001041">
    <property type="entry name" value="2Fe-2S_ferredoxin-type"/>
</dbReference>
<dbReference type="InterPro" id="IPR036884">
    <property type="entry name" value="2Fe-2S-bd_dom_sf"/>
</dbReference>
<dbReference type="InterPro" id="IPR016166">
    <property type="entry name" value="FAD-bd_PCMH"/>
</dbReference>
<comment type="caution">
    <text evidence="8">The sequence shown here is derived from an EMBL/GenBank/DDBJ whole genome shotgun (WGS) entry which is preliminary data.</text>
</comment>
<dbReference type="EMBL" id="BAABJE010000001">
    <property type="protein sequence ID" value="GAA4780297.1"/>
    <property type="molecule type" value="Genomic_DNA"/>
</dbReference>
<evidence type="ECO:0000256" key="2">
    <source>
        <dbReference type="ARBA" id="ARBA00022723"/>
    </source>
</evidence>
<dbReference type="Proteomes" id="UP001499959">
    <property type="component" value="Unassembled WGS sequence"/>
</dbReference>
<dbReference type="InterPro" id="IPR002346">
    <property type="entry name" value="Mopterin_DH_FAD-bd"/>
</dbReference>
<gene>
    <name evidence="8" type="ORF">GCM10023307_00090</name>
</gene>
<dbReference type="Gene3D" id="3.30.43.10">
    <property type="entry name" value="Uridine Diphospho-n-acetylenolpyruvylglucosamine Reductase, domain 2"/>
    <property type="match status" value="1"/>
</dbReference>
<keyword evidence="9" id="KW-1185">Reference proteome</keyword>
<evidence type="ECO:0000313" key="9">
    <source>
        <dbReference type="Proteomes" id="UP001499959"/>
    </source>
</evidence>
<dbReference type="PANTHER" id="PTHR45444">
    <property type="entry name" value="XANTHINE DEHYDROGENASE"/>
    <property type="match status" value="1"/>
</dbReference>
<feature type="compositionally biased region" description="Polar residues" evidence="6">
    <location>
        <begin position="1"/>
        <end position="14"/>
    </location>
</feature>
<keyword evidence="5" id="KW-0408">Iron</keyword>
<protein>
    <submittedName>
        <fullName evidence="8">FAD binding domain-containing protein</fullName>
    </submittedName>
</protein>
<dbReference type="InterPro" id="IPR016167">
    <property type="entry name" value="FAD-bd_PCMH_sub1"/>
</dbReference>
<dbReference type="InterPro" id="IPR002888">
    <property type="entry name" value="2Fe-2S-bd"/>
</dbReference>
<evidence type="ECO:0000259" key="7">
    <source>
        <dbReference type="PROSITE" id="PS51387"/>
    </source>
</evidence>
<dbReference type="InterPro" id="IPR036010">
    <property type="entry name" value="2Fe-2S_ferredoxin-like_sf"/>
</dbReference>
<name>A0ABP9AF30_9GAMM</name>
<dbReference type="SMART" id="SM01092">
    <property type="entry name" value="CO_deh_flav_C"/>
    <property type="match status" value="1"/>
</dbReference>
<reference evidence="9" key="1">
    <citation type="journal article" date="2019" name="Int. J. Syst. Evol. Microbiol.">
        <title>The Global Catalogue of Microorganisms (GCM) 10K type strain sequencing project: providing services to taxonomists for standard genome sequencing and annotation.</title>
        <authorList>
            <consortium name="The Broad Institute Genomics Platform"/>
            <consortium name="The Broad Institute Genome Sequencing Center for Infectious Disease"/>
            <person name="Wu L."/>
            <person name="Ma J."/>
        </authorList>
    </citation>
    <scope>NUCLEOTIDE SEQUENCE [LARGE SCALE GENOMIC DNA]</scope>
    <source>
        <strain evidence="9">JCM 18204</strain>
    </source>
</reference>
<evidence type="ECO:0000256" key="6">
    <source>
        <dbReference type="SAM" id="MobiDB-lite"/>
    </source>
</evidence>
<dbReference type="Gene3D" id="1.10.150.120">
    <property type="entry name" value="[2Fe-2S]-binding domain"/>
    <property type="match status" value="1"/>
</dbReference>